<feature type="domain" description="CYTH" evidence="1">
    <location>
        <begin position="6"/>
        <end position="181"/>
    </location>
</feature>
<dbReference type="InterPro" id="IPR023577">
    <property type="entry name" value="CYTH_domain"/>
</dbReference>
<evidence type="ECO:0000313" key="2">
    <source>
        <dbReference type="EMBL" id="MSU00795.1"/>
    </source>
</evidence>
<dbReference type="PANTHER" id="PTHR21028:SF2">
    <property type="entry name" value="CYTH DOMAIN-CONTAINING PROTEIN"/>
    <property type="match status" value="1"/>
</dbReference>
<dbReference type="PROSITE" id="PS51707">
    <property type="entry name" value="CYTH"/>
    <property type="match status" value="1"/>
</dbReference>
<keyword evidence="3" id="KW-1185">Reference proteome</keyword>
<proteinExistence type="predicted"/>
<name>A0A6N7XWD4_9FIRM</name>
<sequence length="185" mass="21730">MERVNMKELEVKILNIDINEMETKLKALGATLIDKEVQVNTLIDSKEDFIQNNLDSYLRIRETKSLLTNNIKLTLTMKKNINREGIRESIEINTDITDKKALLEIFKSLGYYVYQEGFKERTSYSLNNVRFDLDKWDDLTYPEPYMEIEVNDEDELQTMIDVLKIPKENISTKSIAELRREKGLV</sequence>
<dbReference type="EMBL" id="VUNQ01000007">
    <property type="protein sequence ID" value="MSU00795.1"/>
    <property type="molecule type" value="Genomic_DNA"/>
</dbReference>
<dbReference type="Gene3D" id="2.40.320.10">
    <property type="entry name" value="Hypothetical Protein Pfu-838710-001"/>
    <property type="match status" value="1"/>
</dbReference>
<comment type="caution">
    <text evidence="2">The sequence shown here is derived from an EMBL/GenBank/DDBJ whole genome shotgun (WGS) entry which is preliminary data.</text>
</comment>
<organism evidence="2 3">
    <name type="scientific">Tissierella pigra</name>
    <dbReference type="NCBI Taxonomy" id="2607614"/>
    <lineage>
        <taxon>Bacteria</taxon>
        <taxon>Bacillati</taxon>
        <taxon>Bacillota</taxon>
        <taxon>Tissierellia</taxon>
        <taxon>Tissierellales</taxon>
        <taxon>Tissierellaceae</taxon>
        <taxon>Tissierella</taxon>
    </lineage>
</organism>
<dbReference type="CDD" id="cd07890">
    <property type="entry name" value="CYTH-like_AC_IV-like"/>
    <property type="match status" value="1"/>
</dbReference>
<dbReference type="PANTHER" id="PTHR21028">
    <property type="entry name" value="SI:CH211-156B7.4"/>
    <property type="match status" value="1"/>
</dbReference>
<evidence type="ECO:0000313" key="3">
    <source>
        <dbReference type="Proteomes" id="UP000469523"/>
    </source>
</evidence>
<evidence type="ECO:0000259" key="1">
    <source>
        <dbReference type="PROSITE" id="PS51707"/>
    </source>
</evidence>
<dbReference type="Proteomes" id="UP000469523">
    <property type="component" value="Unassembled WGS sequence"/>
</dbReference>
<gene>
    <name evidence="2" type="ORF">FYJ83_04850</name>
</gene>
<dbReference type="InterPro" id="IPR033469">
    <property type="entry name" value="CYTH-like_dom_sf"/>
</dbReference>
<protein>
    <submittedName>
        <fullName evidence="2">Class IV adenylate cyclase</fullName>
    </submittedName>
</protein>
<dbReference type="AlphaFoldDB" id="A0A6N7XWD4"/>
<dbReference type="SUPFAM" id="SSF55154">
    <property type="entry name" value="CYTH-like phosphatases"/>
    <property type="match status" value="1"/>
</dbReference>
<reference evidence="2 3" key="1">
    <citation type="submission" date="2019-09" db="EMBL/GenBank/DDBJ databases">
        <title>In-depth cultivation of the pig gut microbiome towards novel bacterial diversity and tailored functional studies.</title>
        <authorList>
            <person name="Wylensek D."/>
            <person name="Hitch T.C.A."/>
            <person name="Clavel T."/>
        </authorList>
    </citation>
    <scope>NUCLEOTIDE SEQUENCE [LARGE SCALE GENOMIC DNA]</scope>
    <source>
        <strain evidence="2 3">WCA3-693-APC-4?</strain>
    </source>
</reference>
<dbReference type="InterPro" id="IPR008173">
    <property type="entry name" value="Adenylyl_cyclase_CyaB"/>
</dbReference>
<accession>A0A6N7XWD4</accession>
<dbReference type="Pfam" id="PF01928">
    <property type="entry name" value="CYTH"/>
    <property type="match status" value="1"/>
</dbReference>